<evidence type="ECO:0000313" key="2">
    <source>
        <dbReference type="Proteomes" id="UP001157006"/>
    </source>
</evidence>
<sequence>METHNEILIGRDILKDKRNGDDLIIIEELAEKNNKEELIWPSWVANKIIINNGKNKRRQVDNKGRDKKANKLEIRGRTGITGENIESMRRAIEGMYEKDKYMPFLEKEHVNVKHTKGTYSFNLETHFNHHNNNQEEDEFDHHKDKNAFIFQQDQDPHMIT</sequence>
<organism evidence="1 2">
    <name type="scientific">Vicia faba</name>
    <name type="common">Broad bean</name>
    <name type="synonym">Faba vulgaris</name>
    <dbReference type="NCBI Taxonomy" id="3906"/>
    <lineage>
        <taxon>Eukaryota</taxon>
        <taxon>Viridiplantae</taxon>
        <taxon>Streptophyta</taxon>
        <taxon>Embryophyta</taxon>
        <taxon>Tracheophyta</taxon>
        <taxon>Spermatophyta</taxon>
        <taxon>Magnoliopsida</taxon>
        <taxon>eudicotyledons</taxon>
        <taxon>Gunneridae</taxon>
        <taxon>Pentapetalae</taxon>
        <taxon>rosids</taxon>
        <taxon>fabids</taxon>
        <taxon>Fabales</taxon>
        <taxon>Fabaceae</taxon>
        <taxon>Papilionoideae</taxon>
        <taxon>50 kb inversion clade</taxon>
        <taxon>NPAAA clade</taxon>
        <taxon>Hologalegina</taxon>
        <taxon>IRL clade</taxon>
        <taxon>Fabeae</taxon>
        <taxon>Vicia</taxon>
    </lineage>
</organism>
<name>A0AAV1ARQ3_VICFA</name>
<proteinExistence type="predicted"/>
<gene>
    <name evidence="1" type="ORF">VFH_V060920</name>
</gene>
<accession>A0AAV1ARQ3</accession>
<dbReference type="EMBL" id="OX451740">
    <property type="protein sequence ID" value="CAI8613001.1"/>
    <property type="molecule type" value="Genomic_DNA"/>
</dbReference>
<reference evidence="1 2" key="1">
    <citation type="submission" date="2023-01" db="EMBL/GenBank/DDBJ databases">
        <authorList>
            <person name="Kreplak J."/>
        </authorList>
    </citation>
    <scope>NUCLEOTIDE SEQUENCE [LARGE SCALE GENOMIC DNA]</scope>
</reference>
<protein>
    <submittedName>
        <fullName evidence="1">Uncharacterized protein</fullName>
    </submittedName>
</protein>
<keyword evidence="2" id="KW-1185">Reference proteome</keyword>
<evidence type="ECO:0000313" key="1">
    <source>
        <dbReference type="EMBL" id="CAI8613001.1"/>
    </source>
</evidence>
<dbReference type="Proteomes" id="UP001157006">
    <property type="component" value="Chromosome 5"/>
</dbReference>
<dbReference type="AlphaFoldDB" id="A0AAV1ARQ3"/>